<accession>A0A9Q1F5Z3</accession>
<dbReference type="AlphaFoldDB" id="A0A9Q1F5Z3"/>
<evidence type="ECO:0000313" key="3">
    <source>
        <dbReference type="Proteomes" id="UP001152622"/>
    </source>
</evidence>
<dbReference type="Proteomes" id="UP001152622">
    <property type="component" value="Chromosome 8"/>
</dbReference>
<sequence length="234" mass="24747">MTKLVQFETDPVNAGLLLKEYSLSVTAAVPKVTTQEGFRHPEDSETRGDVAVAYDGPNTDSGLVKRLIPDEIQNSTGAEPERLRLAVFQSAATRPDTAWRLGQVSCFYSSLSNRLYITALFLSAGATAGGGAVFSGAETKGARDLCRTPLSAGSPAPGRCPAFLPTLTPRAHLHGGRFFGAISFSEPPAKPRAMTLALHEPSGGARQPSEEVSGEREGRNSNLLGVAAHGKEQK</sequence>
<organism evidence="2 3">
    <name type="scientific">Synaphobranchus kaupii</name>
    <name type="common">Kaup's arrowtooth eel</name>
    <dbReference type="NCBI Taxonomy" id="118154"/>
    <lineage>
        <taxon>Eukaryota</taxon>
        <taxon>Metazoa</taxon>
        <taxon>Chordata</taxon>
        <taxon>Craniata</taxon>
        <taxon>Vertebrata</taxon>
        <taxon>Euteleostomi</taxon>
        <taxon>Actinopterygii</taxon>
        <taxon>Neopterygii</taxon>
        <taxon>Teleostei</taxon>
        <taxon>Anguilliformes</taxon>
        <taxon>Synaphobranchidae</taxon>
        <taxon>Synaphobranchus</taxon>
    </lineage>
</organism>
<dbReference type="EMBL" id="JAINUF010000008">
    <property type="protein sequence ID" value="KAJ8351584.1"/>
    <property type="molecule type" value="Genomic_DNA"/>
</dbReference>
<evidence type="ECO:0000313" key="2">
    <source>
        <dbReference type="EMBL" id="KAJ8351584.1"/>
    </source>
</evidence>
<comment type="caution">
    <text evidence="2">The sequence shown here is derived from an EMBL/GenBank/DDBJ whole genome shotgun (WGS) entry which is preliminary data.</text>
</comment>
<evidence type="ECO:0000256" key="1">
    <source>
        <dbReference type="SAM" id="MobiDB-lite"/>
    </source>
</evidence>
<protein>
    <submittedName>
        <fullName evidence="2">Uncharacterized protein</fullName>
    </submittedName>
</protein>
<name>A0A9Q1F5Z3_SYNKA</name>
<keyword evidence="3" id="KW-1185">Reference proteome</keyword>
<gene>
    <name evidence="2" type="ORF">SKAU_G00230600</name>
</gene>
<reference evidence="2" key="1">
    <citation type="journal article" date="2023" name="Science">
        <title>Genome structures resolve the early diversification of teleost fishes.</title>
        <authorList>
            <person name="Parey E."/>
            <person name="Louis A."/>
            <person name="Montfort J."/>
            <person name="Bouchez O."/>
            <person name="Roques C."/>
            <person name="Iampietro C."/>
            <person name="Lluch J."/>
            <person name="Castinel A."/>
            <person name="Donnadieu C."/>
            <person name="Desvignes T."/>
            <person name="Floi Bucao C."/>
            <person name="Jouanno E."/>
            <person name="Wen M."/>
            <person name="Mejri S."/>
            <person name="Dirks R."/>
            <person name="Jansen H."/>
            <person name="Henkel C."/>
            <person name="Chen W.J."/>
            <person name="Zahm M."/>
            <person name="Cabau C."/>
            <person name="Klopp C."/>
            <person name="Thompson A.W."/>
            <person name="Robinson-Rechavi M."/>
            <person name="Braasch I."/>
            <person name="Lecointre G."/>
            <person name="Bobe J."/>
            <person name="Postlethwait J.H."/>
            <person name="Berthelot C."/>
            <person name="Roest Crollius H."/>
            <person name="Guiguen Y."/>
        </authorList>
    </citation>
    <scope>NUCLEOTIDE SEQUENCE</scope>
    <source>
        <strain evidence="2">WJC10195</strain>
    </source>
</reference>
<feature type="region of interest" description="Disordered" evidence="1">
    <location>
        <begin position="193"/>
        <end position="234"/>
    </location>
</feature>
<proteinExistence type="predicted"/>